<comment type="caution">
    <text evidence="4">The sequence shown here is derived from an EMBL/GenBank/DDBJ whole genome shotgun (WGS) entry which is preliminary data.</text>
</comment>
<evidence type="ECO:0000256" key="1">
    <source>
        <dbReference type="ARBA" id="ARBA00006252"/>
    </source>
</evidence>
<evidence type="ECO:0000256" key="2">
    <source>
        <dbReference type="ARBA" id="ARBA00023002"/>
    </source>
</evidence>
<comment type="similarity">
    <text evidence="1">Belongs to the NAD(P)H dehydrogenase (quinone) family.</text>
</comment>
<feature type="domain" description="Flavodoxin-like fold" evidence="3">
    <location>
        <begin position="1"/>
        <end position="141"/>
    </location>
</feature>
<keyword evidence="5" id="KW-1185">Reference proteome</keyword>
<gene>
    <name evidence="4" type="ORF">BDK89_3093</name>
</gene>
<name>A0A4R7I4C9_9ACTN</name>
<evidence type="ECO:0000313" key="4">
    <source>
        <dbReference type="EMBL" id="TDT17483.1"/>
    </source>
</evidence>
<dbReference type="Proteomes" id="UP000294558">
    <property type="component" value="Unassembled WGS sequence"/>
</dbReference>
<dbReference type="Gene3D" id="3.40.50.360">
    <property type="match status" value="1"/>
</dbReference>
<dbReference type="SUPFAM" id="SSF52218">
    <property type="entry name" value="Flavoproteins"/>
    <property type="match status" value="1"/>
</dbReference>
<dbReference type="InterPro" id="IPR029039">
    <property type="entry name" value="Flavoprotein-like_sf"/>
</dbReference>
<dbReference type="GO" id="GO:0003955">
    <property type="term" value="F:NAD(P)H dehydrogenase (quinone) activity"/>
    <property type="evidence" value="ECO:0007669"/>
    <property type="project" value="TreeGrafter"/>
</dbReference>
<dbReference type="AlphaFoldDB" id="A0A4R7I4C9"/>
<reference evidence="4 5" key="1">
    <citation type="submission" date="2019-03" db="EMBL/GenBank/DDBJ databases">
        <title>Sequencing the genomes of 1000 actinobacteria strains.</title>
        <authorList>
            <person name="Klenk H.-P."/>
        </authorList>
    </citation>
    <scope>NUCLEOTIDE SEQUENCE [LARGE SCALE GENOMIC DNA]</scope>
    <source>
        <strain evidence="4 5">DSM 18936</strain>
    </source>
</reference>
<keyword evidence="2" id="KW-0560">Oxidoreductase</keyword>
<dbReference type="EMBL" id="SOAU01000001">
    <property type="protein sequence ID" value="TDT17483.1"/>
    <property type="molecule type" value="Genomic_DNA"/>
</dbReference>
<dbReference type="PANTHER" id="PTHR10204">
    <property type="entry name" value="NAD P H OXIDOREDUCTASE-RELATED"/>
    <property type="match status" value="1"/>
</dbReference>
<dbReference type="PANTHER" id="PTHR10204:SF34">
    <property type="entry name" value="NAD(P)H DEHYDROGENASE [QUINONE] 1 ISOFORM 1"/>
    <property type="match status" value="1"/>
</dbReference>
<dbReference type="InterPro" id="IPR051545">
    <property type="entry name" value="NAD(P)H_dehydrogenase_qn"/>
</dbReference>
<sequence>MKALIVIAHPKHDSFCHAAAAAAERGLRSAGHDAVTIDLYAEGFRAAMSVDERIAYDTDDPILDPQVERHVDLLRASELLVFVYPTWWSGLPAILKGWLERTMVPGVGFTFDERTGKVRPGLQHVRRIVGVSTWGSPRHYAILMNDNGRRVLSRALRMSCGWRARPSWLALYGIDTSSDADRAAFLDKVETKVGSW</sequence>
<proteinExistence type="inferred from homology"/>
<dbReference type="RefSeq" id="WP_166657609.1">
    <property type="nucleotide sequence ID" value="NZ_SOAU01000001.1"/>
</dbReference>
<dbReference type="GO" id="GO:0005829">
    <property type="term" value="C:cytosol"/>
    <property type="evidence" value="ECO:0007669"/>
    <property type="project" value="TreeGrafter"/>
</dbReference>
<dbReference type="InterPro" id="IPR003680">
    <property type="entry name" value="Flavodoxin_fold"/>
</dbReference>
<organism evidence="4 5">
    <name type="scientific">Ilumatobacter fluminis</name>
    <dbReference type="NCBI Taxonomy" id="467091"/>
    <lineage>
        <taxon>Bacteria</taxon>
        <taxon>Bacillati</taxon>
        <taxon>Actinomycetota</taxon>
        <taxon>Acidimicrobiia</taxon>
        <taxon>Acidimicrobiales</taxon>
        <taxon>Ilumatobacteraceae</taxon>
        <taxon>Ilumatobacter</taxon>
    </lineage>
</organism>
<evidence type="ECO:0000259" key="3">
    <source>
        <dbReference type="Pfam" id="PF02525"/>
    </source>
</evidence>
<evidence type="ECO:0000313" key="5">
    <source>
        <dbReference type="Proteomes" id="UP000294558"/>
    </source>
</evidence>
<dbReference type="Pfam" id="PF02525">
    <property type="entry name" value="Flavodoxin_2"/>
    <property type="match status" value="1"/>
</dbReference>
<accession>A0A4R7I4C9</accession>
<protein>
    <submittedName>
        <fullName evidence="4">Putative NADPH-quinone reductase</fullName>
    </submittedName>
</protein>